<keyword evidence="4" id="KW-1185">Reference proteome</keyword>
<organism evidence="3 4">
    <name type="scientific">Roseateles albus</name>
    <dbReference type="NCBI Taxonomy" id="2987525"/>
    <lineage>
        <taxon>Bacteria</taxon>
        <taxon>Pseudomonadati</taxon>
        <taxon>Pseudomonadota</taxon>
        <taxon>Betaproteobacteria</taxon>
        <taxon>Burkholderiales</taxon>
        <taxon>Sphaerotilaceae</taxon>
        <taxon>Roseateles</taxon>
    </lineage>
</organism>
<name>A0ABT5KEI5_9BURK</name>
<feature type="chain" id="PRO_5045171686" evidence="1">
    <location>
        <begin position="24"/>
        <end position="168"/>
    </location>
</feature>
<dbReference type="Proteomes" id="UP001221189">
    <property type="component" value="Unassembled WGS sequence"/>
</dbReference>
<evidence type="ECO:0000313" key="4">
    <source>
        <dbReference type="Proteomes" id="UP001221189"/>
    </source>
</evidence>
<gene>
    <name evidence="3" type="ORF">PRZ03_10240</name>
</gene>
<accession>A0ABT5KEI5</accession>
<sequence length="168" mass="16869">MIFNLKTLAFAAGLALASQAASAASFNFSGVVDFSSASPKLVGELIAGQFSYDDQAALLAGPDGTVALQSLDLSFLGQTFHLAPGSDAYAQFEGGALVGPNAGFAGVAGGYLQLLSVWGSSGFSYSHHGADSLGSLTVSAVPEPSTWALSLVGLLGLGALARRRAQLG</sequence>
<dbReference type="EMBL" id="JAQQXT010000005">
    <property type="protein sequence ID" value="MDC8771949.1"/>
    <property type="molecule type" value="Genomic_DNA"/>
</dbReference>
<evidence type="ECO:0000313" key="3">
    <source>
        <dbReference type="EMBL" id="MDC8771949.1"/>
    </source>
</evidence>
<reference evidence="3 4" key="1">
    <citation type="submission" date="2022-10" db="EMBL/GenBank/DDBJ databases">
        <title>Paucibacter sp. hw1 Genome sequencing.</title>
        <authorList>
            <person name="Park S."/>
        </authorList>
    </citation>
    <scope>NUCLEOTIDE SEQUENCE [LARGE SCALE GENOMIC DNA]</scope>
    <source>
        <strain evidence="4">hw1</strain>
    </source>
</reference>
<dbReference type="InterPro" id="IPR013424">
    <property type="entry name" value="Ice-binding_C"/>
</dbReference>
<feature type="signal peptide" evidence="1">
    <location>
        <begin position="1"/>
        <end position="23"/>
    </location>
</feature>
<dbReference type="RefSeq" id="WP_273600221.1">
    <property type="nucleotide sequence ID" value="NZ_JAQQXT010000005.1"/>
</dbReference>
<keyword evidence="1" id="KW-0732">Signal</keyword>
<dbReference type="Pfam" id="PF07589">
    <property type="entry name" value="PEP-CTERM"/>
    <property type="match status" value="1"/>
</dbReference>
<feature type="domain" description="Ice-binding protein C-terminal" evidence="2">
    <location>
        <begin position="140"/>
        <end position="164"/>
    </location>
</feature>
<evidence type="ECO:0000259" key="2">
    <source>
        <dbReference type="Pfam" id="PF07589"/>
    </source>
</evidence>
<evidence type="ECO:0000256" key="1">
    <source>
        <dbReference type="SAM" id="SignalP"/>
    </source>
</evidence>
<protein>
    <submittedName>
        <fullName evidence="3">PEP-CTERM sorting domain-containing protein</fullName>
    </submittedName>
</protein>
<dbReference type="NCBIfam" id="TIGR02595">
    <property type="entry name" value="PEP_CTERM"/>
    <property type="match status" value="1"/>
</dbReference>
<comment type="caution">
    <text evidence="3">The sequence shown here is derived from an EMBL/GenBank/DDBJ whole genome shotgun (WGS) entry which is preliminary data.</text>
</comment>
<proteinExistence type="predicted"/>